<dbReference type="Proteomes" id="UP001148018">
    <property type="component" value="Unassembled WGS sequence"/>
</dbReference>
<dbReference type="AlphaFoldDB" id="A0A9Q0EQT9"/>
<evidence type="ECO:0000256" key="2">
    <source>
        <dbReference type="SAM" id="SignalP"/>
    </source>
</evidence>
<evidence type="ECO:0000313" key="4">
    <source>
        <dbReference type="Proteomes" id="UP001148018"/>
    </source>
</evidence>
<keyword evidence="2" id="KW-0732">Signal</keyword>
<accession>A0A9Q0EQT9</accession>
<protein>
    <submittedName>
        <fullName evidence="3">Uncharacterized protein</fullName>
    </submittedName>
</protein>
<keyword evidence="4" id="KW-1185">Reference proteome</keyword>
<dbReference type="EMBL" id="JANIIK010000038">
    <property type="protein sequence ID" value="KAJ3610688.1"/>
    <property type="molecule type" value="Genomic_DNA"/>
</dbReference>
<organism evidence="3 4">
    <name type="scientific">Muraenolepis orangiensis</name>
    <name type="common">Patagonian moray cod</name>
    <dbReference type="NCBI Taxonomy" id="630683"/>
    <lineage>
        <taxon>Eukaryota</taxon>
        <taxon>Metazoa</taxon>
        <taxon>Chordata</taxon>
        <taxon>Craniata</taxon>
        <taxon>Vertebrata</taxon>
        <taxon>Euteleostomi</taxon>
        <taxon>Actinopterygii</taxon>
        <taxon>Neopterygii</taxon>
        <taxon>Teleostei</taxon>
        <taxon>Neoteleostei</taxon>
        <taxon>Acanthomorphata</taxon>
        <taxon>Zeiogadaria</taxon>
        <taxon>Gadariae</taxon>
        <taxon>Gadiformes</taxon>
        <taxon>Muraenolepidoidei</taxon>
        <taxon>Muraenolepididae</taxon>
        <taxon>Muraenolepis</taxon>
    </lineage>
</organism>
<name>A0A9Q0EQT9_9TELE</name>
<feature type="region of interest" description="Disordered" evidence="1">
    <location>
        <begin position="36"/>
        <end position="60"/>
    </location>
</feature>
<reference evidence="3" key="1">
    <citation type="submission" date="2022-07" db="EMBL/GenBank/DDBJ databases">
        <title>Chromosome-level genome of Muraenolepis orangiensis.</title>
        <authorList>
            <person name="Kim J."/>
        </authorList>
    </citation>
    <scope>NUCLEOTIDE SEQUENCE</scope>
    <source>
        <strain evidence="3">KU_S4_2022</strain>
        <tissue evidence="3">Muscle</tissue>
    </source>
</reference>
<feature type="signal peptide" evidence="2">
    <location>
        <begin position="1"/>
        <end position="22"/>
    </location>
</feature>
<sequence>MTLHLMALHLMTLHLMTLHLMALHLMDLTPDDLTPDDLTPDDLTPDGLTPQGTSRSKKPLPFLHGARMEKDLCQEVNPKPAFLLFTLMAMASNRVLKHLLRSENEQNMENEENIIKDEAIAKNSAKDRRGIFRAESDPACVNTTVRWELGGDPRRGSPPSCGTS</sequence>
<feature type="chain" id="PRO_5040175034" evidence="2">
    <location>
        <begin position="23"/>
        <end position="164"/>
    </location>
</feature>
<proteinExistence type="predicted"/>
<evidence type="ECO:0000256" key="1">
    <source>
        <dbReference type="SAM" id="MobiDB-lite"/>
    </source>
</evidence>
<gene>
    <name evidence="3" type="ORF">NHX12_022780</name>
</gene>
<comment type="caution">
    <text evidence="3">The sequence shown here is derived from an EMBL/GenBank/DDBJ whole genome shotgun (WGS) entry which is preliminary data.</text>
</comment>
<evidence type="ECO:0000313" key="3">
    <source>
        <dbReference type="EMBL" id="KAJ3610688.1"/>
    </source>
</evidence>